<name>A0A0F9WK55_9ZZZZ</name>
<dbReference type="AlphaFoldDB" id="A0A0F9WK55"/>
<reference evidence="1" key="1">
    <citation type="journal article" date="2015" name="Nature">
        <title>Complex archaea that bridge the gap between prokaryotes and eukaryotes.</title>
        <authorList>
            <person name="Spang A."/>
            <person name="Saw J.H."/>
            <person name="Jorgensen S.L."/>
            <person name="Zaremba-Niedzwiedzka K."/>
            <person name="Martijn J."/>
            <person name="Lind A.E."/>
            <person name="van Eijk R."/>
            <person name="Schleper C."/>
            <person name="Guy L."/>
            <person name="Ettema T.J."/>
        </authorList>
    </citation>
    <scope>NUCLEOTIDE SEQUENCE</scope>
</reference>
<protein>
    <submittedName>
        <fullName evidence="1">Uncharacterized protein</fullName>
    </submittedName>
</protein>
<proteinExistence type="predicted"/>
<accession>A0A0F9WK55</accession>
<dbReference type="EMBL" id="LAZR01000256">
    <property type="protein sequence ID" value="KKN78848.1"/>
    <property type="molecule type" value="Genomic_DNA"/>
</dbReference>
<evidence type="ECO:0000313" key="1">
    <source>
        <dbReference type="EMBL" id="KKN78848.1"/>
    </source>
</evidence>
<organism evidence="1">
    <name type="scientific">marine sediment metagenome</name>
    <dbReference type="NCBI Taxonomy" id="412755"/>
    <lineage>
        <taxon>unclassified sequences</taxon>
        <taxon>metagenomes</taxon>
        <taxon>ecological metagenomes</taxon>
    </lineage>
</organism>
<comment type="caution">
    <text evidence="1">The sequence shown here is derived from an EMBL/GenBank/DDBJ whole genome shotgun (WGS) entry which is preliminary data.</text>
</comment>
<gene>
    <name evidence="1" type="ORF">LCGC14_0346200</name>
</gene>
<sequence>MAKKHTSIQDRERARKLAKAAKREQEQCKPIEDVACACGCGWWPEKDMLYWVIADKLFRYQKCANKYWRKEK</sequence>